<organism evidence="4">
    <name type="scientific">Oryza sativa subsp. japonica</name>
    <name type="common">Rice</name>
    <dbReference type="NCBI Taxonomy" id="39947"/>
    <lineage>
        <taxon>Eukaryota</taxon>
        <taxon>Viridiplantae</taxon>
        <taxon>Streptophyta</taxon>
        <taxon>Embryophyta</taxon>
        <taxon>Tracheophyta</taxon>
        <taxon>Spermatophyta</taxon>
        <taxon>Magnoliopsida</taxon>
        <taxon>Liliopsida</taxon>
        <taxon>Poales</taxon>
        <taxon>Poaceae</taxon>
        <taxon>BOP clade</taxon>
        <taxon>Oryzoideae</taxon>
        <taxon>Oryzeae</taxon>
        <taxon>Oryzinae</taxon>
        <taxon>Oryza</taxon>
        <taxon>Oryza sativa</taxon>
    </lineage>
</organism>
<feature type="region of interest" description="Disordered" evidence="1">
    <location>
        <begin position="176"/>
        <end position="210"/>
    </location>
</feature>
<reference evidence="4" key="1">
    <citation type="journal article" date="2005" name="PLoS Biol.">
        <title>The genomes of Oryza sativa: a history of duplications.</title>
        <authorList>
            <person name="Yu J."/>
            <person name="Wang J."/>
            <person name="Lin W."/>
            <person name="Li S."/>
            <person name="Li H."/>
            <person name="Zhou J."/>
            <person name="Ni P."/>
            <person name="Dong W."/>
            <person name="Hu S."/>
            <person name="Zeng C."/>
            <person name="Zhang J."/>
            <person name="Zhang Y."/>
            <person name="Li R."/>
            <person name="Xu Z."/>
            <person name="Li S."/>
            <person name="Li X."/>
            <person name="Zheng H."/>
            <person name="Cong L."/>
            <person name="Lin L."/>
            <person name="Yin J."/>
            <person name="Geng J."/>
            <person name="Li G."/>
            <person name="Shi J."/>
            <person name="Liu J."/>
            <person name="Lv H."/>
            <person name="Li J."/>
            <person name="Wang J."/>
            <person name="Deng Y."/>
            <person name="Ran L."/>
            <person name="Shi X."/>
            <person name="Wang X."/>
            <person name="Wu Q."/>
            <person name="Li C."/>
            <person name="Ren X."/>
            <person name="Wang J."/>
            <person name="Wang X."/>
            <person name="Li D."/>
            <person name="Liu D."/>
            <person name="Zhang X."/>
            <person name="Ji Z."/>
            <person name="Zhao W."/>
            <person name="Sun Y."/>
            <person name="Zhang Z."/>
            <person name="Bao J."/>
            <person name="Han Y."/>
            <person name="Dong L."/>
            <person name="Ji J."/>
            <person name="Chen P."/>
            <person name="Wu S."/>
            <person name="Liu J."/>
            <person name="Xiao Y."/>
            <person name="Bu D."/>
            <person name="Tan J."/>
            <person name="Yang L."/>
            <person name="Ye C."/>
            <person name="Zhang J."/>
            <person name="Xu J."/>
            <person name="Zhou Y."/>
            <person name="Yu Y."/>
            <person name="Zhang B."/>
            <person name="Zhuang S."/>
            <person name="Wei H."/>
            <person name="Liu B."/>
            <person name="Lei M."/>
            <person name="Yu H."/>
            <person name="Li Y."/>
            <person name="Xu H."/>
            <person name="Wei S."/>
            <person name="He X."/>
            <person name="Fang L."/>
            <person name="Zhang Z."/>
            <person name="Zhang Y."/>
            <person name="Huang X."/>
            <person name="Su Z."/>
            <person name="Tong W."/>
            <person name="Li J."/>
            <person name="Tong Z."/>
            <person name="Li S."/>
            <person name="Ye J."/>
            <person name="Wang L."/>
            <person name="Fang L."/>
            <person name="Lei T."/>
            <person name="Chen C."/>
            <person name="Chen H."/>
            <person name="Xu Z."/>
            <person name="Li H."/>
            <person name="Huang H."/>
            <person name="Zhang F."/>
            <person name="Xu H."/>
            <person name="Li N."/>
            <person name="Zhao C."/>
            <person name="Li S."/>
            <person name="Dong L."/>
            <person name="Huang Y."/>
            <person name="Li L."/>
            <person name="Xi Y."/>
            <person name="Qi Q."/>
            <person name="Li W."/>
            <person name="Zhang B."/>
            <person name="Hu W."/>
            <person name="Zhang Y."/>
            <person name="Tian X."/>
            <person name="Jiao Y."/>
            <person name="Liang X."/>
            <person name="Jin J."/>
            <person name="Gao L."/>
            <person name="Zheng W."/>
            <person name="Hao B."/>
            <person name="Liu S."/>
            <person name="Wang W."/>
            <person name="Yuan L."/>
            <person name="Cao M."/>
            <person name="McDermott J."/>
            <person name="Samudrala R."/>
            <person name="Wang J."/>
            <person name="Wong G.K."/>
            <person name="Yang H."/>
        </authorList>
    </citation>
    <scope>NUCLEOTIDE SEQUENCE [LARGE SCALE GENOMIC DNA]</scope>
</reference>
<feature type="compositionally biased region" description="Basic residues" evidence="1">
    <location>
        <begin position="541"/>
        <end position="553"/>
    </location>
</feature>
<reference evidence="4" key="2">
    <citation type="submission" date="2008-12" db="EMBL/GenBank/DDBJ databases">
        <title>Improved gene annotation of the rice (Oryza sativa) genomes.</title>
        <authorList>
            <person name="Wang J."/>
            <person name="Li R."/>
            <person name="Fan W."/>
            <person name="Huang Q."/>
            <person name="Zhang J."/>
            <person name="Zhou Y."/>
            <person name="Hu Y."/>
            <person name="Zi S."/>
            <person name="Li J."/>
            <person name="Ni P."/>
            <person name="Zheng H."/>
            <person name="Zhang Y."/>
            <person name="Zhao M."/>
            <person name="Hao Q."/>
            <person name="McDermott J."/>
            <person name="Samudrala R."/>
            <person name="Kristiansen K."/>
            <person name="Wong G.K.-S."/>
        </authorList>
    </citation>
    <scope>NUCLEOTIDE SEQUENCE</scope>
</reference>
<feature type="transmembrane region" description="Helical" evidence="2">
    <location>
        <begin position="639"/>
        <end position="659"/>
    </location>
</feature>
<dbReference type="Proteomes" id="UP000007752">
    <property type="component" value="Chromosome 6"/>
</dbReference>
<dbReference type="EMBL" id="CM000143">
    <property type="protein sequence ID" value="EEE66062.1"/>
    <property type="molecule type" value="Genomic_DNA"/>
</dbReference>
<accession>B9FQ20</accession>
<evidence type="ECO:0000256" key="2">
    <source>
        <dbReference type="SAM" id="Phobius"/>
    </source>
</evidence>
<proteinExistence type="predicted"/>
<dbReference type="InterPro" id="IPR004332">
    <property type="entry name" value="Transposase_MuDR"/>
</dbReference>
<name>B9FQ20_ORYSJ</name>
<evidence type="ECO:0000313" key="4">
    <source>
        <dbReference type="EMBL" id="EEE66062.1"/>
    </source>
</evidence>
<evidence type="ECO:0000256" key="1">
    <source>
        <dbReference type="SAM" id="MobiDB-lite"/>
    </source>
</evidence>
<dbReference type="PANTHER" id="PTHR31973">
    <property type="entry name" value="POLYPROTEIN, PUTATIVE-RELATED"/>
    <property type="match status" value="1"/>
</dbReference>
<protein>
    <recommendedName>
        <fullName evidence="3">Transposase MuDR plant domain-containing protein</fullName>
    </recommendedName>
</protein>
<feature type="region of interest" description="Disordered" evidence="1">
    <location>
        <begin position="585"/>
        <end position="609"/>
    </location>
</feature>
<feature type="region of interest" description="Disordered" evidence="1">
    <location>
        <begin position="227"/>
        <end position="249"/>
    </location>
</feature>
<dbReference type="Pfam" id="PF03108">
    <property type="entry name" value="DBD_Tnp_Mut"/>
    <property type="match status" value="1"/>
</dbReference>
<keyword evidence="2" id="KW-0472">Membrane</keyword>
<feature type="domain" description="Transposase MuDR plant" evidence="3">
    <location>
        <begin position="279"/>
        <end position="333"/>
    </location>
</feature>
<sequence>MEGIPTSSEVADIDAPSTMQGIPTIQRPVPCNLILDVRVRSHFSLPDGGPKTYFTSRHFTTDVDIASFKLLQLVDFIGSKIVWGSKQYITFWRVCDDAWVEISSDEQLHEWLSLNIAHEVANIEADVDEFKGPLQCSPTKRRVHPNFRNSVQLQIESAPHISLCPPADLTPPTAKVVEPPISKSKHTKRATRKRVSDETVGVDEEGSYSKTESLVALSDSSYDTDLAASSDSDCYDSECSDSDNSYEHDDEIVDDDDDCDDIHDFSYDVDDPCIDVDVLFRDVDECKSAVTHHAILNDYAFQTVKKNKDRFKAKCRRAKEGCKWMFFASTSKSKYDGCKQRDRGSCRWCLSRSEHRECMRHLWKNMKKKYHGTLFSQNMWGAAKSCTLQRYEYHMDKIKEKCPDAIQWLDENHPYVWSRSKFSDLCKVDYINNNLSESFNSWVSKTKDLQIVDMHEKIRHMIVAKFDLRAKIARNMEGKIIPAITKDLNAQSKAIKNHEVLRCGDGTAERFRKAYAGLFNPMTSKHLWPLVDVGYKIKKPKLRRKPGRPRVSRMKASDEVAPRKKRKCSECHELGHTAKYCQRGLTASQKRKKATQESSSDAHASKGRGWGRYHERTRWNVQVAGEGKGEGEEPEGGQVQVVVVVVVVVMVVVVVVVVVKVEVEVEVEVVLVVMVEVVLEVEVEVEVGVEVAGVGEELEVVVVMVLLEVAEVGEELEVG</sequence>
<dbReference type="PANTHER" id="PTHR31973:SF187">
    <property type="entry name" value="MUTATOR TRANSPOSASE MUDRA PROTEIN"/>
    <property type="match status" value="1"/>
</dbReference>
<evidence type="ECO:0000259" key="3">
    <source>
        <dbReference type="Pfam" id="PF03108"/>
    </source>
</evidence>
<keyword evidence="2" id="KW-0812">Transmembrane</keyword>
<dbReference type="AlphaFoldDB" id="B9FQ20"/>
<feature type="compositionally biased region" description="Basic residues" evidence="1">
    <location>
        <begin position="183"/>
        <end position="193"/>
    </location>
</feature>
<keyword evidence="2" id="KW-1133">Transmembrane helix</keyword>
<feature type="region of interest" description="Disordered" evidence="1">
    <location>
        <begin position="541"/>
        <end position="561"/>
    </location>
</feature>
<gene>
    <name evidence="4" type="ORF">OsJ_22065</name>
</gene>